<dbReference type="Gene3D" id="3.30.565.10">
    <property type="entry name" value="Histidine kinase-like ATPase, C-terminal domain"/>
    <property type="match status" value="1"/>
</dbReference>
<dbReference type="Pfam" id="PF01740">
    <property type="entry name" value="STAS"/>
    <property type="match status" value="1"/>
</dbReference>
<evidence type="ECO:0000313" key="2">
    <source>
        <dbReference type="EMBL" id="RAS63600.1"/>
    </source>
</evidence>
<accession>A0ABX9E6W1</accession>
<evidence type="ECO:0000259" key="1">
    <source>
        <dbReference type="PROSITE" id="PS50801"/>
    </source>
</evidence>
<dbReference type="Proteomes" id="UP000248714">
    <property type="component" value="Unassembled WGS sequence"/>
</dbReference>
<feature type="domain" description="STAS" evidence="1">
    <location>
        <begin position="6"/>
        <end position="115"/>
    </location>
</feature>
<reference evidence="2 3" key="1">
    <citation type="submission" date="2018-06" db="EMBL/GenBank/DDBJ databases">
        <title>Genomic Encyclopedia of Type Strains, Phase IV (KMG-IV): sequencing the most valuable type-strain genomes for metagenomic binning, comparative biology and taxonomic classification.</title>
        <authorList>
            <person name="Goeker M."/>
        </authorList>
    </citation>
    <scope>NUCLEOTIDE SEQUENCE [LARGE SCALE GENOMIC DNA]</scope>
    <source>
        <strain evidence="2 3">DSM 45479</strain>
    </source>
</reference>
<dbReference type="InterPro" id="IPR050267">
    <property type="entry name" value="Anti-sigma-factor_SerPK"/>
</dbReference>
<dbReference type="EMBL" id="QLTT01000006">
    <property type="protein sequence ID" value="RAS63600.1"/>
    <property type="molecule type" value="Genomic_DNA"/>
</dbReference>
<evidence type="ECO:0000313" key="3">
    <source>
        <dbReference type="Proteomes" id="UP000248714"/>
    </source>
</evidence>
<dbReference type="Gene3D" id="3.30.750.24">
    <property type="entry name" value="STAS domain"/>
    <property type="match status" value="1"/>
</dbReference>
<dbReference type="PANTHER" id="PTHR35526">
    <property type="entry name" value="ANTI-SIGMA-F FACTOR RSBW-RELATED"/>
    <property type="match status" value="1"/>
</dbReference>
<comment type="caution">
    <text evidence="2">The sequence shown here is derived from an EMBL/GenBank/DDBJ whole genome shotgun (WGS) entry which is preliminary data.</text>
</comment>
<proteinExistence type="predicted"/>
<dbReference type="CDD" id="cd07043">
    <property type="entry name" value="STAS_anti-anti-sigma_factors"/>
    <property type="match status" value="1"/>
</dbReference>
<dbReference type="InterPro" id="IPR036890">
    <property type="entry name" value="HATPase_C_sf"/>
</dbReference>
<dbReference type="InterPro" id="IPR036513">
    <property type="entry name" value="STAS_dom_sf"/>
</dbReference>
<gene>
    <name evidence="2" type="ORF">C8D87_1061</name>
</gene>
<organism evidence="2 3">
    <name type="scientific">Lentzea atacamensis</name>
    <dbReference type="NCBI Taxonomy" id="531938"/>
    <lineage>
        <taxon>Bacteria</taxon>
        <taxon>Bacillati</taxon>
        <taxon>Actinomycetota</taxon>
        <taxon>Actinomycetes</taxon>
        <taxon>Pseudonocardiales</taxon>
        <taxon>Pseudonocardiaceae</taxon>
        <taxon>Lentzea</taxon>
    </lineage>
</organism>
<dbReference type="SUPFAM" id="SSF52091">
    <property type="entry name" value="SpoIIaa-like"/>
    <property type="match status" value="1"/>
</dbReference>
<protein>
    <submittedName>
        <fullName evidence="2">Anti-anti-sigma regulatory factor</fullName>
    </submittedName>
</protein>
<keyword evidence="3" id="KW-1185">Reference proteome</keyword>
<name>A0ABX9E6W1_9PSEU</name>
<dbReference type="PROSITE" id="PS50801">
    <property type="entry name" value="STAS"/>
    <property type="match status" value="1"/>
</dbReference>
<sequence length="207" mass="22450">MTADQLALDADVLSNCVVIRPGGVLDRSTYARLRDCMLKHAVEVPRALIVDLSDVTIGTTSALSVFTTVSLRISDWPAVPVLVATGPAHAATLRRAPIRRYLTVFADVDEALANVDRPAPRKRALAVLAHHPGGPHDARLFVRRTCAEWGLPDVLTYDDVHVASELVQNTIQHTSSEARLRLELRHDHLTVAVGDDSPAPVVLADPD</sequence>
<dbReference type="RefSeq" id="WP_112228716.1">
    <property type="nucleotide sequence ID" value="NZ_QLTT01000006.1"/>
</dbReference>
<dbReference type="PANTHER" id="PTHR35526:SF3">
    <property type="entry name" value="ANTI-SIGMA-F FACTOR RSBW"/>
    <property type="match status" value="1"/>
</dbReference>
<dbReference type="InterPro" id="IPR002645">
    <property type="entry name" value="STAS_dom"/>
</dbReference>